<dbReference type="Gene3D" id="1.10.287.610">
    <property type="entry name" value="Helix hairpin bin"/>
    <property type="match status" value="1"/>
</dbReference>
<evidence type="ECO:0000256" key="3">
    <source>
        <dbReference type="ARBA" id="ARBA00023274"/>
    </source>
</evidence>
<dbReference type="RefSeq" id="WP_013006811.1">
    <property type="nucleotide sequence ID" value="NC_013939.1"/>
</dbReference>
<dbReference type="FunFam" id="1.10.287.610:FF:000001">
    <property type="entry name" value="30S ribosomal protein S2"/>
    <property type="match status" value="1"/>
</dbReference>
<keyword evidence="3 5" id="KW-0687">Ribonucleoprotein</keyword>
<dbReference type="InterPro" id="IPR005706">
    <property type="entry name" value="Ribosomal_uS2_bac/mit/plastid"/>
</dbReference>
<dbReference type="PROSITE" id="PS00962">
    <property type="entry name" value="RIBOSOMAL_S2_1"/>
    <property type="match status" value="1"/>
</dbReference>
<keyword evidence="10" id="KW-1185">Reference proteome</keyword>
<dbReference type="GO" id="GO:0003735">
    <property type="term" value="F:structural constituent of ribosome"/>
    <property type="evidence" value="ECO:0007669"/>
    <property type="project" value="InterPro"/>
</dbReference>
<evidence type="ECO:0000256" key="2">
    <source>
        <dbReference type="ARBA" id="ARBA00022980"/>
    </source>
</evidence>
<dbReference type="Pfam" id="PF00318">
    <property type="entry name" value="Ribosomal_S2"/>
    <property type="match status" value="1"/>
</dbReference>
<keyword evidence="2 5" id="KW-0689">Ribosomal protein</keyword>
<name>D3PAE0_DEFDS</name>
<evidence type="ECO:0000313" key="10">
    <source>
        <dbReference type="Proteomes" id="UP000001520"/>
    </source>
</evidence>
<dbReference type="OrthoDB" id="9808036at2"/>
<dbReference type="InterPro" id="IPR023591">
    <property type="entry name" value="Ribosomal_uS2_flav_dom_sf"/>
</dbReference>
<evidence type="ECO:0000256" key="6">
    <source>
        <dbReference type="RuleBase" id="RU003631"/>
    </source>
</evidence>
<dbReference type="eggNOG" id="COG0052">
    <property type="taxonomic scope" value="Bacteria"/>
</dbReference>
<dbReference type="PANTHER" id="PTHR12534">
    <property type="entry name" value="30S RIBOSOMAL PROTEIN S2 PROKARYOTIC AND ORGANELLAR"/>
    <property type="match status" value="1"/>
</dbReference>
<dbReference type="SUPFAM" id="SSF52313">
    <property type="entry name" value="Ribosomal protein S2"/>
    <property type="match status" value="1"/>
</dbReference>
<proteinExistence type="inferred from homology"/>
<evidence type="ECO:0000256" key="8">
    <source>
        <dbReference type="SAM" id="MobiDB-lite"/>
    </source>
</evidence>
<sequence length="269" mass="30929">MSYISIKNLLEAGVHFGHQTKRWNPKMQKYVFGKKNGIYIIDLQKTVQCFNQAYEFIRDMVKGGASVLFVGTKKQAQEAIKEAAEKCQSFYVNNRWLGGTLTNFNTIKTRIQRLKELEEMFNSDYIKNYTKKEAARLKREYEKLKKNLYGIKDMQEIPDILFIIDIKREMNAVLEARKLGLPIVAIVDTNCDPDLVDFPIPGNDDAIRACQLIAGRIADAVLEGKQLREEELLEEVRAAANQNEEDDDIPVDEIVESEEAEEKEEAKEE</sequence>
<reference evidence="9 10" key="1">
    <citation type="journal article" date="2010" name="DNA Res.">
        <title>Bacterial lifestyle in a deep-sea hydrothermal vent chimney revealed by the genome sequence of the thermophilic bacterium Deferribacter desulfuricans SSM1.</title>
        <authorList>
            <person name="Takaki Y."/>
            <person name="Shimamura S."/>
            <person name="Nakagawa S."/>
            <person name="Fukuhara Y."/>
            <person name="Horikawa H."/>
            <person name="Ankai A."/>
            <person name="Harada T."/>
            <person name="Hosoyama A."/>
            <person name="Oguchi A."/>
            <person name="Fukui S."/>
            <person name="Fujita N."/>
            <person name="Takami H."/>
            <person name="Takai K."/>
        </authorList>
    </citation>
    <scope>NUCLEOTIDE SEQUENCE [LARGE SCALE GENOMIC DNA]</scope>
    <source>
        <strain evidence="10">DSM 14783 / JCM 11476 / NBRC 101012 / SSM1</strain>
    </source>
</reference>
<dbReference type="Gene3D" id="3.40.50.10490">
    <property type="entry name" value="Glucose-6-phosphate isomerase like protein, domain 1"/>
    <property type="match status" value="1"/>
</dbReference>
<accession>D3PAE0</accession>
<gene>
    <name evidence="5 9" type="primary">rpsB</name>
    <name evidence="9" type="ordered locus">DEFDS_0051</name>
</gene>
<evidence type="ECO:0000256" key="1">
    <source>
        <dbReference type="ARBA" id="ARBA00006242"/>
    </source>
</evidence>
<keyword evidence="7" id="KW-0175">Coiled coil</keyword>
<dbReference type="GO" id="GO:0006412">
    <property type="term" value="P:translation"/>
    <property type="evidence" value="ECO:0007669"/>
    <property type="project" value="UniProtKB-UniRule"/>
</dbReference>
<dbReference type="GO" id="GO:0022627">
    <property type="term" value="C:cytosolic small ribosomal subunit"/>
    <property type="evidence" value="ECO:0007669"/>
    <property type="project" value="TreeGrafter"/>
</dbReference>
<dbReference type="EMBL" id="AP011529">
    <property type="protein sequence ID" value="BAI79563.1"/>
    <property type="molecule type" value="Genomic_DNA"/>
</dbReference>
<evidence type="ECO:0000256" key="4">
    <source>
        <dbReference type="ARBA" id="ARBA00035256"/>
    </source>
</evidence>
<feature type="region of interest" description="Disordered" evidence="8">
    <location>
        <begin position="238"/>
        <end position="269"/>
    </location>
</feature>
<evidence type="ECO:0000256" key="7">
    <source>
        <dbReference type="SAM" id="Coils"/>
    </source>
</evidence>
<dbReference type="PRINTS" id="PR00395">
    <property type="entry name" value="RIBOSOMALS2"/>
</dbReference>
<dbReference type="HAMAP" id="MF_00291_B">
    <property type="entry name" value="Ribosomal_uS2_B"/>
    <property type="match status" value="1"/>
</dbReference>
<feature type="coiled-coil region" evidence="7">
    <location>
        <begin position="127"/>
        <end position="154"/>
    </location>
</feature>
<feature type="compositionally biased region" description="Acidic residues" evidence="8">
    <location>
        <begin position="243"/>
        <end position="263"/>
    </location>
</feature>
<dbReference type="PANTHER" id="PTHR12534:SF0">
    <property type="entry name" value="SMALL RIBOSOMAL SUBUNIT PROTEIN US2M"/>
    <property type="match status" value="1"/>
</dbReference>
<dbReference type="NCBIfam" id="TIGR01011">
    <property type="entry name" value="rpsB_bact"/>
    <property type="match status" value="1"/>
</dbReference>
<dbReference type="InterPro" id="IPR001865">
    <property type="entry name" value="Ribosomal_uS2"/>
</dbReference>
<comment type="similarity">
    <text evidence="1 5 6">Belongs to the universal ribosomal protein uS2 family.</text>
</comment>
<protein>
    <recommendedName>
        <fullName evidence="4 5">Small ribosomal subunit protein uS2</fullName>
    </recommendedName>
</protein>
<dbReference type="InterPro" id="IPR018130">
    <property type="entry name" value="Ribosomal_uS2_CS"/>
</dbReference>
<dbReference type="Proteomes" id="UP000001520">
    <property type="component" value="Chromosome"/>
</dbReference>
<organism evidence="9 10">
    <name type="scientific">Deferribacter desulfuricans (strain DSM 14783 / JCM 11476 / NBRC 101012 / SSM1)</name>
    <dbReference type="NCBI Taxonomy" id="639282"/>
    <lineage>
        <taxon>Bacteria</taxon>
        <taxon>Pseudomonadati</taxon>
        <taxon>Deferribacterota</taxon>
        <taxon>Deferribacteres</taxon>
        <taxon>Deferribacterales</taxon>
        <taxon>Deferribacteraceae</taxon>
        <taxon>Deferribacter</taxon>
    </lineage>
</organism>
<evidence type="ECO:0000313" key="9">
    <source>
        <dbReference type="EMBL" id="BAI79563.1"/>
    </source>
</evidence>
<dbReference type="PROSITE" id="PS00963">
    <property type="entry name" value="RIBOSOMAL_S2_2"/>
    <property type="match status" value="1"/>
</dbReference>
<dbReference type="KEGG" id="ddf:DEFDS_0051"/>
<dbReference type="STRING" id="639282.DEFDS_0051"/>
<evidence type="ECO:0000256" key="5">
    <source>
        <dbReference type="HAMAP-Rule" id="MF_00291"/>
    </source>
</evidence>
<dbReference type="HOGENOM" id="CLU_040318_1_2_0"/>
<dbReference type="AlphaFoldDB" id="D3PAE0"/>
<dbReference type="CDD" id="cd01425">
    <property type="entry name" value="RPS2"/>
    <property type="match status" value="1"/>
</dbReference>